<evidence type="ECO:0000256" key="2">
    <source>
        <dbReference type="ARBA" id="ARBA00022617"/>
    </source>
</evidence>
<dbReference type="GO" id="GO:0009055">
    <property type="term" value="F:electron transfer activity"/>
    <property type="evidence" value="ECO:0007669"/>
    <property type="project" value="InterPro"/>
</dbReference>
<keyword evidence="10" id="KW-1185">Reference proteome</keyword>
<dbReference type="Gene3D" id="1.10.760.10">
    <property type="entry name" value="Cytochrome c-like domain"/>
    <property type="match status" value="1"/>
</dbReference>
<evidence type="ECO:0000256" key="1">
    <source>
        <dbReference type="ARBA" id="ARBA00022448"/>
    </source>
</evidence>
<protein>
    <submittedName>
        <fullName evidence="9">Cytochrome c family protein</fullName>
    </submittedName>
</protein>
<dbReference type="GO" id="GO:0046872">
    <property type="term" value="F:metal ion binding"/>
    <property type="evidence" value="ECO:0007669"/>
    <property type="project" value="UniProtKB-KW"/>
</dbReference>
<keyword evidence="2 6" id="KW-0349">Heme</keyword>
<feature type="region of interest" description="Disordered" evidence="7">
    <location>
        <begin position="168"/>
        <end position="224"/>
    </location>
</feature>
<dbReference type="GeneID" id="90766327"/>
<evidence type="ECO:0000313" key="9">
    <source>
        <dbReference type="EMBL" id="QBK29724.1"/>
    </source>
</evidence>
<sequence>MNYTMYAGAFLATVFVVMTVGIASDAIFHTETPEEPGFAIVVAEDEGAAPAEEEAETPIAVLLASADPSNGPSVFRKCQSCHNVEEGAAHKTGPNLWNIVGKQVALYDDFRYSPAMQAYAEGGTEWDFESLNKFLAAPSDYIDGTSMGFAGLNRDGERADLIAWLATQNDNPVPLPSPDEATEDGATEEAAEGAADEGAEGDAPAETAEDGSEPAEDEAETTTE</sequence>
<feature type="compositionally biased region" description="Acidic residues" evidence="7">
    <location>
        <begin position="207"/>
        <end position="224"/>
    </location>
</feature>
<dbReference type="InterPro" id="IPR036909">
    <property type="entry name" value="Cyt_c-like_dom_sf"/>
</dbReference>
<dbReference type="InterPro" id="IPR002327">
    <property type="entry name" value="Cyt_c_1A/1B"/>
</dbReference>
<dbReference type="PRINTS" id="PR00604">
    <property type="entry name" value="CYTCHRMECIAB"/>
</dbReference>
<feature type="compositionally biased region" description="Acidic residues" evidence="7">
    <location>
        <begin position="180"/>
        <end position="200"/>
    </location>
</feature>
<dbReference type="GO" id="GO:0020037">
    <property type="term" value="F:heme binding"/>
    <property type="evidence" value="ECO:0007669"/>
    <property type="project" value="InterPro"/>
</dbReference>
<accession>A0A4P6UZG9</accession>
<evidence type="ECO:0000313" key="10">
    <source>
        <dbReference type="Proteomes" id="UP000293719"/>
    </source>
</evidence>
<dbReference type="AlphaFoldDB" id="A0A4P6UZG9"/>
<dbReference type="InterPro" id="IPR009056">
    <property type="entry name" value="Cyt_c-like_dom"/>
</dbReference>
<dbReference type="PROSITE" id="PS51007">
    <property type="entry name" value="CYTC"/>
    <property type="match status" value="1"/>
</dbReference>
<dbReference type="PANTHER" id="PTHR11961">
    <property type="entry name" value="CYTOCHROME C"/>
    <property type="match status" value="1"/>
</dbReference>
<gene>
    <name evidence="9" type="ORF">E0E05_03375</name>
</gene>
<dbReference type="EMBL" id="CP036532">
    <property type="protein sequence ID" value="QBK29724.1"/>
    <property type="molecule type" value="Genomic_DNA"/>
</dbReference>
<dbReference type="RefSeq" id="WP_131615439.1">
    <property type="nucleotide sequence ID" value="NZ_CP036532.1"/>
</dbReference>
<dbReference type="SUPFAM" id="SSF46626">
    <property type="entry name" value="Cytochrome c"/>
    <property type="match status" value="1"/>
</dbReference>
<evidence type="ECO:0000256" key="7">
    <source>
        <dbReference type="SAM" id="MobiDB-lite"/>
    </source>
</evidence>
<dbReference type="OrthoDB" id="9805828at2"/>
<keyword evidence="4" id="KW-0249">Electron transport</keyword>
<evidence type="ECO:0000256" key="6">
    <source>
        <dbReference type="PROSITE-ProRule" id="PRU00433"/>
    </source>
</evidence>
<evidence type="ECO:0000256" key="5">
    <source>
        <dbReference type="ARBA" id="ARBA00023004"/>
    </source>
</evidence>
<name>A0A4P6UZG9_9HYPH</name>
<evidence type="ECO:0000259" key="8">
    <source>
        <dbReference type="PROSITE" id="PS51007"/>
    </source>
</evidence>
<feature type="domain" description="Cytochrome c" evidence="8">
    <location>
        <begin position="66"/>
        <end position="169"/>
    </location>
</feature>
<reference evidence="9 10" key="1">
    <citation type="journal article" date="2017" name="Int. J. Syst. Evol. Microbiol.">
        <title>Roseitalea porphyridii gen. nov., sp. nov., isolated from a red alga, and reclassification of Hoeflea suaedae Chung et al. 2013 as Pseudohoeflea suaedae gen. nov., comb. nov.</title>
        <authorList>
            <person name="Hyeon J.W."/>
            <person name="Jeong S.E."/>
            <person name="Baek K."/>
            <person name="Jeon C.O."/>
        </authorList>
    </citation>
    <scope>NUCLEOTIDE SEQUENCE [LARGE SCALE GENOMIC DNA]</scope>
    <source>
        <strain evidence="9 10">MA7-20</strain>
    </source>
</reference>
<organism evidence="9 10">
    <name type="scientific">Roseitalea porphyridii</name>
    <dbReference type="NCBI Taxonomy" id="1852022"/>
    <lineage>
        <taxon>Bacteria</taxon>
        <taxon>Pseudomonadati</taxon>
        <taxon>Pseudomonadota</taxon>
        <taxon>Alphaproteobacteria</taxon>
        <taxon>Hyphomicrobiales</taxon>
        <taxon>Ahrensiaceae</taxon>
        <taxon>Roseitalea</taxon>
    </lineage>
</organism>
<proteinExistence type="predicted"/>
<keyword evidence="5 6" id="KW-0408">Iron</keyword>
<dbReference type="KEGG" id="rpod:E0E05_03375"/>
<evidence type="ECO:0000256" key="3">
    <source>
        <dbReference type="ARBA" id="ARBA00022723"/>
    </source>
</evidence>
<evidence type="ECO:0000256" key="4">
    <source>
        <dbReference type="ARBA" id="ARBA00022982"/>
    </source>
</evidence>
<keyword evidence="1" id="KW-0813">Transport</keyword>
<keyword evidence="3 6" id="KW-0479">Metal-binding</keyword>
<dbReference type="Proteomes" id="UP000293719">
    <property type="component" value="Chromosome"/>
</dbReference>